<evidence type="ECO:0000313" key="3">
    <source>
        <dbReference type="Proteomes" id="UP000600171"/>
    </source>
</evidence>
<protein>
    <recommendedName>
        <fullName evidence="4">Peptidase</fullName>
    </recommendedName>
</protein>
<reference evidence="2 3" key="1">
    <citation type="journal article" date="2014" name="Int. J. Syst. Evol. Microbiol.">
        <title>Complete genome sequence of Corynebacterium casei LMG S-19264T (=DSM 44701T), isolated from a smear-ripened cheese.</title>
        <authorList>
            <consortium name="US DOE Joint Genome Institute (JGI-PGF)"/>
            <person name="Walter F."/>
            <person name="Albersmeier A."/>
            <person name="Kalinowski J."/>
            <person name="Ruckert C."/>
        </authorList>
    </citation>
    <scope>NUCLEOTIDE SEQUENCE [LARGE SCALE GENOMIC DNA]</scope>
    <source>
        <strain evidence="2 3">CCM 8669</strain>
    </source>
</reference>
<name>A0A917IVD4_9MICC</name>
<evidence type="ECO:0000256" key="1">
    <source>
        <dbReference type="SAM" id="SignalP"/>
    </source>
</evidence>
<gene>
    <name evidence="2" type="ORF">GCM10007359_17890</name>
</gene>
<keyword evidence="1" id="KW-0732">Signal</keyword>
<organism evidence="2 3">
    <name type="scientific">Rothia aerolata</name>
    <dbReference type="NCBI Taxonomy" id="1812262"/>
    <lineage>
        <taxon>Bacteria</taxon>
        <taxon>Bacillati</taxon>
        <taxon>Actinomycetota</taxon>
        <taxon>Actinomycetes</taxon>
        <taxon>Micrococcales</taxon>
        <taxon>Micrococcaceae</taxon>
        <taxon>Rothia</taxon>
    </lineage>
</organism>
<keyword evidence="3" id="KW-1185">Reference proteome</keyword>
<dbReference type="RefSeq" id="WP_188360029.1">
    <property type="nucleotide sequence ID" value="NZ_BMDC01000003.1"/>
</dbReference>
<feature type="chain" id="PRO_5037884854" description="Peptidase" evidence="1">
    <location>
        <begin position="28"/>
        <end position="244"/>
    </location>
</feature>
<proteinExistence type="predicted"/>
<dbReference type="EMBL" id="BMDC01000003">
    <property type="protein sequence ID" value="GGH65041.1"/>
    <property type="molecule type" value="Genomic_DNA"/>
</dbReference>
<feature type="signal peptide" evidence="1">
    <location>
        <begin position="1"/>
        <end position="27"/>
    </location>
</feature>
<dbReference type="Proteomes" id="UP000600171">
    <property type="component" value="Unassembled WGS sequence"/>
</dbReference>
<evidence type="ECO:0008006" key="4">
    <source>
        <dbReference type="Google" id="ProtNLM"/>
    </source>
</evidence>
<comment type="caution">
    <text evidence="2">The sequence shown here is derived from an EMBL/GenBank/DDBJ whole genome shotgun (WGS) entry which is preliminary data.</text>
</comment>
<dbReference type="AlphaFoldDB" id="A0A917IVD4"/>
<accession>A0A917IVD4</accession>
<sequence length="244" mass="26246">MKWTKKLGAAAGASALLALGTVAPANAYTFQTQVPETPENTESLPIVSTYHKSDHLKANILNARPVCNTWEDYRTVVYQTDESFTPVGTISTKNQTQKDIPLTQDLSKTQTVSLSVNGSRTESLNVNLGGTGNLSKGSIDAGLAYSLAKTVGGDASYSLSWSAGQTIGPYDVPAGYTGEATYGFKMVNLTGTQQYCQLNGTWSNPVAWRANVPIKNEVQVKLYDKNSDSYITSYDEDGEVISYG</sequence>
<evidence type="ECO:0000313" key="2">
    <source>
        <dbReference type="EMBL" id="GGH65041.1"/>
    </source>
</evidence>